<keyword evidence="2" id="KW-0511">Multifunctional enzyme</keyword>
<protein>
    <recommendedName>
        <fullName evidence="1">RNA-directed DNA polymerase</fullName>
        <ecNumber evidence="1">2.7.7.49</ecNumber>
    </recommendedName>
</protein>
<proteinExistence type="predicted"/>
<comment type="caution">
    <text evidence="4">The sequence shown here is derived from an EMBL/GenBank/DDBJ whole genome shotgun (WGS) entry which is preliminary data.</text>
</comment>
<evidence type="ECO:0000259" key="3">
    <source>
        <dbReference type="Pfam" id="PF17919"/>
    </source>
</evidence>
<dbReference type="Gene3D" id="3.30.70.270">
    <property type="match status" value="1"/>
</dbReference>
<dbReference type="InterPro" id="IPR043128">
    <property type="entry name" value="Rev_trsase/Diguanyl_cyclase"/>
</dbReference>
<dbReference type="PANTHER" id="PTHR37984">
    <property type="entry name" value="PROTEIN CBG26694"/>
    <property type="match status" value="1"/>
</dbReference>
<dbReference type="InterPro" id="IPR050951">
    <property type="entry name" value="Retrovirus_Pol_polyprotein"/>
</dbReference>
<dbReference type="GO" id="GO:0003964">
    <property type="term" value="F:RNA-directed DNA polymerase activity"/>
    <property type="evidence" value="ECO:0007669"/>
    <property type="project" value="UniProtKB-EC"/>
</dbReference>
<name>A0ABD6EXT8_9BILA</name>
<dbReference type="PANTHER" id="PTHR37984:SF5">
    <property type="entry name" value="PROTEIN NYNRIN-LIKE"/>
    <property type="match status" value="1"/>
</dbReference>
<evidence type="ECO:0000256" key="1">
    <source>
        <dbReference type="ARBA" id="ARBA00012493"/>
    </source>
</evidence>
<dbReference type="FunFam" id="3.30.70.270:FF:000020">
    <property type="entry name" value="Transposon Tf2-6 polyprotein-like Protein"/>
    <property type="match status" value="1"/>
</dbReference>
<feature type="domain" description="Reverse transcriptase/retrotransposon-derived protein RNase H-like" evidence="3">
    <location>
        <begin position="46"/>
        <end position="116"/>
    </location>
</feature>
<evidence type="ECO:0000313" key="4">
    <source>
        <dbReference type="EMBL" id="MFH4984794.1"/>
    </source>
</evidence>
<accession>A0ABD6EXT8</accession>
<dbReference type="EMBL" id="JBGFUD010021331">
    <property type="protein sequence ID" value="MFH4984794.1"/>
    <property type="molecule type" value="Genomic_DNA"/>
</dbReference>
<gene>
    <name evidence="4" type="ORF">AB6A40_011503</name>
</gene>
<keyword evidence="5" id="KW-1185">Reference proteome</keyword>
<evidence type="ECO:0000313" key="5">
    <source>
        <dbReference type="Proteomes" id="UP001608902"/>
    </source>
</evidence>
<dbReference type="AlphaFoldDB" id="A0ABD6EXT8"/>
<dbReference type="InterPro" id="IPR041577">
    <property type="entry name" value="RT_RNaseH_2"/>
</dbReference>
<reference evidence="4 5" key="1">
    <citation type="submission" date="2024-08" db="EMBL/GenBank/DDBJ databases">
        <title>Gnathostoma spinigerum genome.</title>
        <authorList>
            <person name="Gonzalez-Bertolin B."/>
            <person name="Monzon S."/>
            <person name="Zaballos A."/>
            <person name="Jimenez P."/>
            <person name="Dekumyoy P."/>
            <person name="Varona S."/>
            <person name="Cuesta I."/>
            <person name="Sumanam S."/>
            <person name="Adisakwattana P."/>
            <person name="Gasser R.B."/>
            <person name="Hernandez-Gonzalez A."/>
            <person name="Young N.D."/>
            <person name="Perteguer M.J."/>
        </authorList>
    </citation>
    <scope>NUCLEOTIDE SEQUENCE [LARGE SCALE GENOMIC DNA]</scope>
    <source>
        <strain evidence="4">AL3</strain>
        <tissue evidence="4">Liver</tissue>
    </source>
</reference>
<organism evidence="4 5">
    <name type="scientific">Gnathostoma spinigerum</name>
    <dbReference type="NCBI Taxonomy" id="75299"/>
    <lineage>
        <taxon>Eukaryota</taxon>
        <taxon>Metazoa</taxon>
        <taxon>Ecdysozoa</taxon>
        <taxon>Nematoda</taxon>
        <taxon>Chromadorea</taxon>
        <taxon>Rhabditida</taxon>
        <taxon>Spirurina</taxon>
        <taxon>Gnathostomatomorpha</taxon>
        <taxon>Gnathostomatoidea</taxon>
        <taxon>Gnathostomatidae</taxon>
        <taxon>Gnathostoma</taxon>
    </lineage>
</organism>
<evidence type="ECO:0000256" key="2">
    <source>
        <dbReference type="ARBA" id="ARBA00023268"/>
    </source>
</evidence>
<dbReference type="EC" id="2.7.7.49" evidence="1"/>
<dbReference type="Proteomes" id="UP001608902">
    <property type="component" value="Unassembled WGS sequence"/>
</dbReference>
<dbReference type="Pfam" id="PF17919">
    <property type="entry name" value="RT_RNaseH_2"/>
    <property type="match status" value="1"/>
</dbReference>
<sequence length="116" mass="12911">MPAPTDVSTLRSFLGLINYYGSFVREMRDLRAPLDQLLKKDAHWSWTQECQNAFERSKAILRSDLLLTHFDPTLPIVVAADASNNGVGAVTSHRFEDGSEKAIAHASRAPTKAERN</sequence>
<dbReference type="SUPFAM" id="SSF56672">
    <property type="entry name" value="DNA/RNA polymerases"/>
    <property type="match status" value="1"/>
</dbReference>
<dbReference type="InterPro" id="IPR043502">
    <property type="entry name" value="DNA/RNA_pol_sf"/>
</dbReference>